<gene>
    <name evidence="5" type="ORF">BCF38_101346</name>
    <name evidence="6" type="ORF">SAMN05421539_101346</name>
</gene>
<evidence type="ECO:0000313" key="7">
    <source>
        <dbReference type="Proteomes" id="UP000245839"/>
    </source>
</evidence>
<dbReference type="Gene3D" id="3.30.70.920">
    <property type="match status" value="1"/>
</dbReference>
<dbReference type="GO" id="GO:0005829">
    <property type="term" value="C:cytosol"/>
    <property type="evidence" value="ECO:0007669"/>
    <property type="project" value="TreeGrafter"/>
</dbReference>
<evidence type="ECO:0000256" key="2">
    <source>
        <dbReference type="ARBA" id="ARBA00023125"/>
    </source>
</evidence>
<dbReference type="Proteomes" id="UP000245839">
    <property type="component" value="Unassembled WGS sequence"/>
</dbReference>
<keyword evidence="1" id="KW-0805">Transcription regulation</keyword>
<dbReference type="InterPro" id="IPR019888">
    <property type="entry name" value="Tscrpt_reg_AsnC-like"/>
</dbReference>
<protein>
    <submittedName>
        <fullName evidence="5">DNA-binding Lrp family transcriptional regulator</fullName>
    </submittedName>
    <submittedName>
        <fullName evidence="6">DNA-binding transcriptional regulator, Lrp family</fullName>
    </submittedName>
</protein>
<dbReference type="InterPro" id="IPR036390">
    <property type="entry name" value="WH_DNA-bd_sf"/>
</dbReference>
<sequence length="140" mass="15259">MDDLDERLLAALVADGRASVSALAAELGVTRATVRTRMARLVEEGEIQGFRAVLRGDLGERPVRGVVLIEVEGTGARRITHTLLTMRDVVAVHSTHGRWDLVAELGADTLEALDATLDRIRRIDGVSRSETSLYLSTRRG</sequence>
<evidence type="ECO:0000313" key="8">
    <source>
        <dbReference type="Proteomes" id="UP000251571"/>
    </source>
</evidence>
<dbReference type="OrthoDB" id="9809462at2"/>
<dbReference type="PANTHER" id="PTHR30154:SF34">
    <property type="entry name" value="TRANSCRIPTIONAL REGULATOR AZLB"/>
    <property type="match status" value="1"/>
</dbReference>
<feature type="domain" description="HTH asnC-type" evidence="4">
    <location>
        <begin position="1"/>
        <end position="61"/>
    </location>
</feature>
<evidence type="ECO:0000313" key="6">
    <source>
        <dbReference type="EMBL" id="SSA38215.1"/>
    </source>
</evidence>
<reference evidence="6 8" key="1">
    <citation type="submission" date="2016-10" db="EMBL/GenBank/DDBJ databases">
        <authorList>
            <person name="Cai Z."/>
        </authorList>
    </citation>
    <scope>NUCLEOTIDE SEQUENCE [LARGE SCALE GENOMIC DNA]</scope>
    <source>
        <strain evidence="6 8">DSM 25227</strain>
    </source>
</reference>
<dbReference type="RefSeq" id="WP_109562542.1">
    <property type="nucleotide sequence ID" value="NZ_QGDJ01000001.1"/>
</dbReference>
<dbReference type="EMBL" id="QGDJ01000001">
    <property type="protein sequence ID" value="PWJ21937.1"/>
    <property type="molecule type" value="Genomic_DNA"/>
</dbReference>
<reference evidence="5 7" key="2">
    <citation type="submission" date="2018-03" db="EMBL/GenBank/DDBJ databases">
        <title>Genomic Encyclopedia of Archaeal and Bacterial Type Strains, Phase II (KMG-II): from individual species to whole genera.</title>
        <authorList>
            <person name="Goeker M."/>
        </authorList>
    </citation>
    <scope>NUCLEOTIDE SEQUENCE [LARGE SCALE GENOMIC DNA]</scope>
    <source>
        <strain evidence="5 7">DSM 25227</strain>
    </source>
</reference>
<dbReference type="InterPro" id="IPR036388">
    <property type="entry name" value="WH-like_DNA-bd_sf"/>
</dbReference>
<dbReference type="InterPro" id="IPR000485">
    <property type="entry name" value="AsnC-type_HTH_dom"/>
</dbReference>
<dbReference type="AlphaFoldDB" id="A0A2Y9A1S0"/>
<dbReference type="GO" id="GO:0043565">
    <property type="term" value="F:sequence-specific DNA binding"/>
    <property type="evidence" value="ECO:0007669"/>
    <property type="project" value="InterPro"/>
</dbReference>
<evidence type="ECO:0000259" key="4">
    <source>
        <dbReference type="PROSITE" id="PS50956"/>
    </source>
</evidence>
<dbReference type="SMART" id="SM00344">
    <property type="entry name" value="HTH_ASNC"/>
    <property type="match status" value="1"/>
</dbReference>
<dbReference type="Pfam" id="PF13404">
    <property type="entry name" value="HTH_AsnC-type"/>
    <property type="match status" value="1"/>
</dbReference>
<dbReference type="PANTHER" id="PTHR30154">
    <property type="entry name" value="LEUCINE-RESPONSIVE REGULATORY PROTEIN"/>
    <property type="match status" value="1"/>
</dbReference>
<keyword evidence="2 6" id="KW-0238">DNA-binding</keyword>
<dbReference type="Proteomes" id="UP000251571">
    <property type="component" value="Unassembled WGS sequence"/>
</dbReference>
<evidence type="ECO:0000256" key="1">
    <source>
        <dbReference type="ARBA" id="ARBA00023015"/>
    </source>
</evidence>
<evidence type="ECO:0000313" key="5">
    <source>
        <dbReference type="EMBL" id="PWJ21937.1"/>
    </source>
</evidence>
<dbReference type="InterPro" id="IPR011008">
    <property type="entry name" value="Dimeric_a/b-barrel"/>
</dbReference>
<dbReference type="Pfam" id="PF01037">
    <property type="entry name" value="AsnC_trans_reg"/>
    <property type="match status" value="1"/>
</dbReference>
<dbReference type="PRINTS" id="PR00033">
    <property type="entry name" value="HTHASNC"/>
</dbReference>
<organism evidence="6 8">
    <name type="scientific">Jannaschia seohaensis</name>
    <dbReference type="NCBI Taxonomy" id="475081"/>
    <lineage>
        <taxon>Bacteria</taxon>
        <taxon>Pseudomonadati</taxon>
        <taxon>Pseudomonadota</taxon>
        <taxon>Alphaproteobacteria</taxon>
        <taxon>Rhodobacterales</taxon>
        <taxon>Roseobacteraceae</taxon>
        <taxon>Jannaschia</taxon>
    </lineage>
</organism>
<dbReference type="SUPFAM" id="SSF46785">
    <property type="entry name" value="Winged helix' DNA-binding domain"/>
    <property type="match status" value="1"/>
</dbReference>
<keyword evidence="3" id="KW-0804">Transcription</keyword>
<dbReference type="PROSITE" id="PS50956">
    <property type="entry name" value="HTH_ASNC_2"/>
    <property type="match status" value="1"/>
</dbReference>
<accession>A0A2Y9A1S0</accession>
<evidence type="ECO:0000256" key="3">
    <source>
        <dbReference type="ARBA" id="ARBA00023163"/>
    </source>
</evidence>
<dbReference type="SUPFAM" id="SSF54909">
    <property type="entry name" value="Dimeric alpha+beta barrel"/>
    <property type="match status" value="1"/>
</dbReference>
<name>A0A2Y9A1S0_9RHOB</name>
<proteinExistence type="predicted"/>
<dbReference type="GO" id="GO:0043200">
    <property type="term" value="P:response to amino acid"/>
    <property type="evidence" value="ECO:0007669"/>
    <property type="project" value="TreeGrafter"/>
</dbReference>
<dbReference type="InterPro" id="IPR019887">
    <property type="entry name" value="Tscrpt_reg_AsnC/Lrp_C"/>
</dbReference>
<keyword evidence="7" id="KW-1185">Reference proteome</keyword>
<dbReference type="Gene3D" id="1.10.10.10">
    <property type="entry name" value="Winged helix-like DNA-binding domain superfamily/Winged helix DNA-binding domain"/>
    <property type="match status" value="1"/>
</dbReference>
<dbReference type="EMBL" id="UETC01000001">
    <property type="protein sequence ID" value="SSA38215.1"/>
    <property type="molecule type" value="Genomic_DNA"/>
</dbReference>